<dbReference type="UniPathway" id="UPA00538">
    <property type="reaction ID" value="UER00592"/>
</dbReference>
<evidence type="ECO:0000256" key="9">
    <source>
        <dbReference type="PROSITE-ProRule" id="PRU00283"/>
    </source>
</evidence>
<evidence type="ECO:0000256" key="7">
    <source>
        <dbReference type="ARBA" id="ARBA00023212"/>
    </source>
</evidence>
<evidence type="ECO:0000313" key="15">
    <source>
        <dbReference type="Proteomes" id="UP000046395"/>
    </source>
</evidence>
<dbReference type="GO" id="GO:0007018">
    <property type="term" value="P:microtubule-based movement"/>
    <property type="evidence" value="ECO:0007669"/>
    <property type="project" value="InterPro"/>
</dbReference>
<dbReference type="PANTHER" id="PTHR24115:SF600">
    <property type="entry name" value="KINESIN-LIKE PROTEIN KIF23"/>
    <property type="match status" value="1"/>
</dbReference>
<dbReference type="GO" id="GO:0033819">
    <property type="term" value="F:lipoyl(octanoyl) transferase activity"/>
    <property type="evidence" value="ECO:0007669"/>
    <property type="project" value="InterPro"/>
</dbReference>
<dbReference type="InterPro" id="IPR019821">
    <property type="entry name" value="Kinesin_motor_CS"/>
</dbReference>
<protein>
    <recommendedName>
        <fullName evidence="10">Kinesin-like protein</fullName>
    </recommendedName>
</protein>
<dbReference type="NCBIfam" id="TIGR00214">
    <property type="entry name" value="lipB"/>
    <property type="match status" value="1"/>
</dbReference>
<comment type="similarity">
    <text evidence="9 10">Belongs to the TRAFAC class myosin-kinesin ATPase superfamily. Kinesin family.</text>
</comment>
<dbReference type="STRING" id="70415.A0A5S6R1S1"/>
<dbReference type="PRINTS" id="PR00380">
    <property type="entry name" value="KINESINHEAVY"/>
</dbReference>
<evidence type="ECO:0000259" key="13">
    <source>
        <dbReference type="PROSITE" id="PS50067"/>
    </source>
</evidence>
<evidence type="ECO:0000256" key="1">
    <source>
        <dbReference type="ARBA" id="ARBA00004245"/>
    </source>
</evidence>
<dbReference type="CDD" id="cd16444">
    <property type="entry name" value="LipB"/>
    <property type="match status" value="1"/>
</dbReference>
<dbReference type="Proteomes" id="UP000046395">
    <property type="component" value="Unassembled WGS sequence"/>
</dbReference>
<evidence type="ECO:0000256" key="5">
    <source>
        <dbReference type="ARBA" id="ARBA00022741"/>
    </source>
</evidence>
<keyword evidence="10" id="KW-0493">Microtubule</keyword>
<evidence type="ECO:0000256" key="10">
    <source>
        <dbReference type="RuleBase" id="RU000394"/>
    </source>
</evidence>
<feature type="coiled-coil region" evidence="11">
    <location>
        <begin position="775"/>
        <end position="847"/>
    </location>
</feature>
<organism evidence="15 16">
    <name type="scientific">Trichuris muris</name>
    <name type="common">Mouse whipworm</name>
    <dbReference type="NCBI Taxonomy" id="70415"/>
    <lineage>
        <taxon>Eukaryota</taxon>
        <taxon>Metazoa</taxon>
        <taxon>Ecdysozoa</taxon>
        <taxon>Nematoda</taxon>
        <taxon>Enoplea</taxon>
        <taxon>Dorylaimia</taxon>
        <taxon>Trichinellida</taxon>
        <taxon>Trichuridae</taxon>
        <taxon>Trichuris</taxon>
    </lineage>
</organism>
<evidence type="ECO:0000313" key="16">
    <source>
        <dbReference type="WBParaSite" id="TMUE_3000013254.1"/>
    </source>
</evidence>
<dbReference type="InterPro" id="IPR036961">
    <property type="entry name" value="Kinesin_motor_dom_sf"/>
</dbReference>
<name>A0A5S6R1S1_TRIMR</name>
<feature type="compositionally biased region" description="Basic and acidic residues" evidence="12">
    <location>
        <begin position="914"/>
        <end position="931"/>
    </location>
</feature>
<dbReference type="HAMAP" id="MF_00013">
    <property type="entry name" value="LipB"/>
    <property type="match status" value="1"/>
</dbReference>
<comment type="pathway">
    <text evidence="2">Protein modification; protein lipoylation via endogenous pathway; protein N(6)-(lipoyl)lysine from octanoyl-[acyl-carrier-protein]: step 1/2.</text>
</comment>
<dbReference type="GO" id="GO:0009249">
    <property type="term" value="P:protein lipoylation"/>
    <property type="evidence" value="ECO:0007669"/>
    <property type="project" value="InterPro"/>
</dbReference>
<keyword evidence="7" id="KW-0206">Cytoskeleton</keyword>
<dbReference type="PROSITE" id="PS50067">
    <property type="entry name" value="KINESIN_MOTOR_2"/>
    <property type="match status" value="1"/>
</dbReference>
<dbReference type="InterPro" id="IPR045864">
    <property type="entry name" value="aa-tRNA-synth_II/BPL/LPL"/>
</dbReference>
<accession>A0A5S6R1S1</accession>
<dbReference type="AlphaFoldDB" id="A0A5S6R1S1"/>
<dbReference type="InterPro" id="IPR000544">
    <property type="entry name" value="Octanoyltransferase"/>
</dbReference>
<dbReference type="Pfam" id="PF21948">
    <property type="entry name" value="LplA-B_cat"/>
    <property type="match status" value="1"/>
</dbReference>
<keyword evidence="4" id="KW-0808">Transferase</keyword>
<keyword evidence="15" id="KW-1185">Reference proteome</keyword>
<evidence type="ECO:0000259" key="14">
    <source>
        <dbReference type="PROSITE" id="PS51733"/>
    </source>
</evidence>
<dbReference type="InterPro" id="IPR004143">
    <property type="entry name" value="BPL_LPL_catalytic"/>
</dbReference>
<feature type="region of interest" description="Disordered" evidence="12">
    <location>
        <begin position="877"/>
        <end position="977"/>
    </location>
</feature>
<sequence>MKLLDLVPVVAKWLGTIPYDEGLRWQSVCYQKLLASLPKEANDFATGNTMLMLEHFPVYTVGVRGATCPEQTERRLECLGADFYRTDRGGLITFHGPGQLVVYPILHLPDFHSSPFSKWYVHSLEQCLIGTCLQFGIEAYAPGPPLTGVWVNERKVASIGLRLKDGISSHGVALNCDIDLGWFDHIDPCGLVGRKMTSLSQEVHQTVRVQDAIRPFINAFQKHFRCETLQITKMATPVKANTIVRTPYRQRCKLMMEPVEVFCRIKPPLSPSDELCVRAIDSSSLQFNLPSGRLNSDAVTSKETISRFTFVFDELGTQKMVFDRVAFELVDDLLQGKNGLLFTYGITGSGKTYTMTGTPKDIGVLPRCLDVIFNSINNCQANSFIFVPDKSNGFDVQSELDASMEKQRQQAANQGLRIPLTKPRMQLDNDTEWEQCPRSTETSRVRCIDEDNAYAVFVSYIEIYNNYIYDLLDSQTDRLKAPISKPLREDINRTMYVSGAVEVEVKSTEEAFDIFARGQRLRRVAHTLLNTESSRSHSVFNIRIVQAPLDETGKEVLQDKSRVHVSQLSLVDLAGSERTRRTGHVGERIRETGCINNSLMVLRQCIEQLRENQRTGNDKLVPYRDSRLTHLFKNFFDGEGKVRMIVCLNPSAADYDENVHVMQFAEMTQEVEVPRGLPILREGDGLTPGRRRAAALLKELSESFQFKQIVLENNFLEPLCALNFTCPTPAEAESVFIQMKTHYEGQMSRITENGSDHGKTESQFKDDLTRLLAGHQTMQEQLEASRREVKKLELEKRNMDAELRQAKSRLQMVEFRLSRYERDARLLSNQEEEMKRREREMAARVRQKDEKLLAVKEIVDRGPDSLFARTWRYGNTPVKSATKTQPFANGRRAPSPPPKPVRPFLRTPGRRRSKSSDSIRRAFYSHEDKATNKLPRPFNFAKSEANGSGPQRQKRSSNEPPCPNGDSKKSRENDSRF</sequence>
<keyword evidence="9 10" id="KW-0505">Motor protein</keyword>
<keyword evidence="6 9" id="KW-0067">ATP-binding</keyword>
<dbReference type="Gene3D" id="3.40.850.10">
    <property type="entry name" value="Kinesin motor domain"/>
    <property type="match status" value="1"/>
</dbReference>
<evidence type="ECO:0000256" key="2">
    <source>
        <dbReference type="ARBA" id="ARBA00004821"/>
    </source>
</evidence>
<evidence type="ECO:0000256" key="11">
    <source>
        <dbReference type="SAM" id="Coils"/>
    </source>
</evidence>
<feature type="domain" description="BPL/LPL catalytic" evidence="14">
    <location>
        <begin position="44"/>
        <end position="228"/>
    </location>
</feature>
<keyword evidence="5 9" id="KW-0547">Nucleotide-binding</keyword>
<dbReference type="InterPro" id="IPR001752">
    <property type="entry name" value="Kinesin_motor_dom"/>
</dbReference>
<comment type="subcellular location">
    <subcellularLocation>
        <location evidence="1">Cytoplasm</location>
        <location evidence="1">Cytoskeleton</location>
    </subcellularLocation>
</comment>
<evidence type="ECO:0000256" key="3">
    <source>
        <dbReference type="ARBA" id="ARBA00007907"/>
    </source>
</evidence>
<feature type="domain" description="Kinesin motor" evidence="13">
    <location>
        <begin position="258"/>
        <end position="671"/>
    </location>
</feature>
<dbReference type="GO" id="GO:0005634">
    <property type="term" value="C:nucleus"/>
    <property type="evidence" value="ECO:0007669"/>
    <property type="project" value="TreeGrafter"/>
</dbReference>
<proteinExistence type="inferred from homology"/>
<dbReference type="Gene3D" id="3.30.930.10">
    <property type="entry name" value="Bira Bifunctional Protein, Domain 2"/>
    <property type="match status" value="1"/>
</dbReference>
<dbReference type="PROSITE" id="PS01313">
    <property type="entry name" value="LIPB"/>
    <property type="match status" value="1"/>
</dbReference>
<dbReference type="GO" id="GO:0051256">
    <property type="term" value="P:mitotic spindle midzone assembly"/>
    <property type="evidence" value="ECO:0007669"/>
    <property type="project" value="TreeGrafter"/>
</dbReference>
<dbReference type="GO" id="GO:0005524">
    <property type="term" value="F:ATP binding"/>
    <property type="evidence" value="ECO:0007669"/>
    <property type="project" value="UniProtKB-UniRule"/>
</dbReference>
<evidence type="ECO:0000256" key="8">
    <source>
        <dbReference type="ARBA" id="ARBA00023315"/>
    </source>
</evidence>
<dbReference type="Pfam" id="PF00225">
    <property type="entry name" value="Kinesin"/>
    <property type="match status" value="1"/>
</dbReference>
<dbReference type="SUPFAM" id="SSF52540">
    <property type="entry name" value="P-loop containing nucleoside triphosphate hydrolases"/>
    <property type="match status" value="1"/>
</dbReference>
<dbReference type="PANTHER" id="PTHR24115">
    <property type="entry name" value="KINESIN-RELATED"/>
    <property type="match status" value="1"/>
</dbReference>
<evidence type="ECO:0000256" key="6">
    <source>
        <dbReference type="ARBA" id="ARBA00022840"/>
    </source>
</evidence>
<dbReference type="GO" id="GO:0008017">
    <property type="term" value="F:microtubule binding"/>
    <property type="evidence" value="ECO:0007669"/>
    <property type="project" value="InterPro"/>
</dbReference>
<feature type="compositionally biased region" description="Polar residues" evidence="12">
    <location>
        <begin position="877"/>
        <end position="887"/>
    </location>
</feature>
<dbReference type="GO" id="GO:0005871">
    <property type="term" value="C:kinesin complex"/>
    <property type="evidence" value="ECO:0007669"/>
    <property type="project" value="TreeGrafter"/>
</dbReference>
<dbReference type="PROSITE" id="PS00411">
    <property type="entry name" value="KINESIN_MOTOR_1"/>
    <property type="match status" value="1"/>
</dbReference>
<dbReference type="GO" id="GO:0016887">
    <property type="term" value="F:ATP hydrolysis activity"/>
    <property type="evidence" value="ECO:0007669"/>
    <property type="project" value="TreeGrafter"/>
</dbReference>
<dbReference type="InterPro" id="IPR020605">
    <property type="entry name" value="Octanoyltransferase_CS"/>
</dbReference>
<keyword evidence="11" id="KW-0175">Coiled coil</keyword>
<dbReference type="GO" id="GO:0005874">
    <property type="term" value="C:microtubule"/>
    <property type="evidence" value="ECO:0007669"/>
    <property type="project" value="UniProtKB-KW"/>
</dbReference>
<comment type="similarity">
    <text evidence="3">Belongs to the LipB family.</text>
</comment>
<dbReference type="InterPro" id="IPR027640">
    <property type="entry name" value="Kinesin-like_fam"/>
</dbReference>
<feature type="compositionally biased region" description="Basic and acidic residues" evidence="12">
    <location>
        <begin position="966"/>
        <end position="977"/>
    </location>
</feature>
<keyword evidence="7" id="KW-0963">Cytoplasm</keyword>
<dbReference type="SMART" id="SM00129">
    <property type="entry name" value="KISc"/>
    <property type="match status" value="1"/>
</dbReference>
<dbReference type="GO" id="GO:0003777">
    <property type="term" value="F:microtubule motor activity"/>
    <property type="evidence" value="ECO:0007669"/>
    <property type="project" value="InterPro"/>
</dbReference>
<evidence type="ECO:0000256" key="4">
    <source>
        <dbReference type="ARBA" id="ARBA00022679"/>
    </source>
</evidence>
<dbReference type="InterPro" id="IPR027417">
    <property type="entry name" value="P-loop_NTPase"/>
</dbReference>
<dbReference type="PROSITE" id="PS51733">
    <property type="entry name" value="BPL_LPL_CATALYTIC"/>
    <property type="match status" value="1"/>
</dbReference>
<feature type="binding site" evidence="9">
    <location>
        <begin position="345"/>
        <end position="352"/>
    </location>
    <ligand>
        <name>ATP</name>
        <dbReference type="ChEBI" id="CHEBI:30616"/>
    </ligand>
</feature>
<dbReference type="SUPFAM" id="SSF55681">
    <property type="entry name" value="Class II aaRS and biotin synthetases"/>
    <property type="match status" value="1"/>
</dbReference>
<evidence type="ECO:0000256" key="12">
    <source>
        <dbReference type="SAM" id="MobiDB-lite"/>
    </source>
</evidence>
<dbReference type="WBParaSite" id="TMUE_3000013254.1">
    <property type="protein sequence ID" value="TMUE_3000013254.1"/>
    <property type="gene ID" value="WBGene00287288"/>
</dbReference>
<keyword evidence="8" id="KW-0012">Acyltransferase</keyword>
<reference evidence="16" key="1">
    <citation type="submission" date="2019-12" db="UniProtKB">
        <authorList>
            <consortium name="WormBaseParasite"/>
        </authorList>
    </citation>
    <scope>IDENTIFICATION</scope>
</reference>